<dbReference type="PANTHER" id="PTHR34704:SF1">
    <property type="entry name" value="ATPASE"/>
    <property type="match status" value="1"/>
</dbReference>
<evidence type="ECO:0000313" key="3">
    <source>
        <dbReference type="Proteomes" id="UP000242015"/>
    </source>
</evidence>
<accession>A0A2R6C5D8</accession>
<dbReference type="PANTHER" id="PTHR34704">
    <property type="entry name" value="ATPASE"/>
    <property type="match status" value="1"/>
</dbReference>
<sequence length="219" mass="25225">MQEVRSPGAYMDIMGAISAGRRTISEIADYTKIPRENLPKYIASLVTMRLMTREVTQPRGKVNYTLADPFLHFWFRFVWANRNLLEAGLNQAVWDEVDRELGEHLGRVFEGVALGHITRLIRGGKLRLNPDYVGRWVDRDIEIDIVATAKQEELAYAFEVKWRPLTLREARSILGNLENKALGVRVKRKVYGLMAKSVEHKEQLEDAGYQVYTLEDIFS</sequence>
<feature type="domain" description="DUF234" evidence="1">
    <location>
        <begin position="74"/>
        <end position="173"/>
    </location>
</feature>
<evidence type="ECO:0000259" key="1">
    <source>
        <dbReference type="Pfam" id="PF03008"/>
    </source>
</evidence>
<proteinExistence type="predicted"/>
<evidence type="ECO:0000313" key="2">
    <source>
        <dbReference type="EMBL" id="PSO06119.1"/>
    </source>
</evidence>
<reference evidence="2 3" key="1">
    <citation type="submission" date="2017-04" db="EMBL/GenBank/DDBJ databases">
        <title>Novel microbial lineages endemic to geothermal iron-oxide mats fill important gaps in the evolutionary history of Archaea.</title>
        <authorList>
            <person name="Jay Z.J."/>
            <person name="Beam J.P."/>
            <person name="Dlakic M."/>
            <person name="Rusch D.B."/>
            <person name="Kozubal M.A."/>
            <person name="Inskeep W.P."/>
        </authorList>
    </citation>
    <scope>NUCLEOTIDE SEQUENCE [LARGE SCALE GENOMIC DNA]</scope>
    <source>
        <strain evidence="2">BE_D</strain>
    </source>
</reference>
<dbReference type="Pfam" id="PF03008">
    <property type="entry name" value="DUF234"/>
    <property type="match status" value="1"/>
</dbReference>
<dbReference type="AlphaFoldDB" id="A0A2R6C5D8"/>
<organism evidence="2 3">
    <name type="scientific">Candidatus Marsarchaeota G2 archaeon BE_D</name>
    <dbReference type="NCBI Taxonomy" id="1978158"/>
    <lineage>
        <taxon>Archaea</taxon>
        <taxon>Candidatus Marsarchaeota</taxon>
        <taxon>Candidatus Marsarchaeota group 2</taxon>
    </lineage>
</organism>
<dbReference type="InterPro" id="IPR036390">
    <property type="entry name" value="WH_DNA-bd_sf"/>
</dbReference>
<dbReference type="InterPro" id="IPR004256">
    <property type="entry name" value="DUF234"/>
</dbReference>
<protein>
    <recommendedName>
        <fullName evidence="1">DUF234 domain-containing protein</fullName>
    </recommendedName>
</protein>
<gene>
    <name evidence="2" type="ORF">B9Q04_17680</name>
</gene>
<dbReference type="EMBL" id="NEXF01000592">
    <property type="protein sequence ID" value="PSO06119.1"/>
    <property type="molecule type" value="Genomic_DNA"/>
</dbReference>
<name>A0A2R6C5D8_9ARCH</name>
<dbReference type="SUPFAM" id="SSF46785">
    <property type="entry name" value="Winged helix' DNA-binding domain"/>
    <property type="match status" value="1"/>
</dbReference>
<comment type="caution">
    <text evidence="2">The sequence shown here is derived from an EMBL/GenBank/DDBJ whole genome shotgun (WGS) entry which is preliminary data.</text>
</comment>
<dbReference type="Proteomes" id="UP000242015">
    <property type="component" value="Unassembled WGS sequence"/>
</dbReference>